<evidence type="ECO:0000256" key="1">
    <source>
        <dbReference type="SAM" id="Phobius"/>
    </source>
</evidence>
<dbReference type="EMBL" id="LRHK01000001">
    <property type="protein sequence ID" value="KWX17855.1"/>
    <property type="molecule type" value="Genomic_DNA"/>
</dbReference>
<keyword evidence="1" id="KW-0472">Membrane</keyword>
<dbReference type="EMBL" id="LRHK01000001">
    <property type="protein sequence ID" value="KWX16982.1"/>
    <property type="molecule type" value="Genomic_DNA"/>
</dbReference>
<evidence type="ECO:0000313" key="3">
    <source>
        <dbReference type="EMBL" id="KWX16982.1"/>
    </source>
</evidence>
<dbReference type="AlphaFoldDB" id="A0A132P6A5"/>
<keyword evidence="1" id="KW-0812">Transmembrane</keyword>
<evidence type="ECO:0000313" key="5">
    <source>
        <dbReference type="Proteomes" id="UP000070452"/>
    </source>
</evidence>
<evidence type="ECO:0000313" key="4">
    <source>
        <dbReference type="EMBL" id="KWX17855.1"/>
    </source>
</evidence>
<dbReference type="RefSeq" id="WP_002330290.1">
    <property type="nucleotide sequence ID" value="NZ_AP026601.1"/>
</dbReference>
<reference evidence="4 5" key="1">
    <citation type="submission" date="2016-01" db="EMBL/GenBank/DDBJ databases">
        <title>Molecular Mechanisms for transfer of large genomic segments between Enterococcus faecium strains.</title>
        <authorList>
            <person name="Garcia-Solache M.A."/>
            <person name="Lebreton F."/>
            <person name="Mclaughlin R.E."/>
            <person name="Whiteaker J.D."/>
            <person name="Gilmore M.S."/>
            <person name="Rice L.B."/>
        </authorList>
    </citation>
    <scope>NUCLEOTIDE SEQUENCE [LARGE SCALE GENOMIC DNA]</scope>
    <source>
        <strain evidence="4 5">D344RRF x C68</strain>
    </source>
</reference>
<keyword evidence="1" id="KW-1133">Transmembrane helix</keyword>
<feature type="transmembrane region" description="Helical" evidence="1">
    <location>
        <begin position="59"/>
        <end position="81"/>
    </location>
</feature>
<dbReference type="EMBL" id="LRHK01000007">
    <property type="protein sequence ID" value="KWX16398.1"/>
    <property type="molecule type" value="Genomic_DNA"/>
</dbReference>
<feature type="transmembrane region" description="Helical" evidence="1">
    <location>
        <begin position="32"/>
        <end position="53"/>
    </location>
</feature>
<name>A0A132P6A5_ENTFC</name>
<accession>A0A132P6A5</accession>
<organism evidence="4 5">
    <name type="scientific">Enterococcus faecium</name>
    <name type="common">Streptococcus faecium</name>
    <dbReference type="NCBI Taxonomy" id="1352"/>
    <lineage>
        <taxon>Bacteria</taxon>
        <taxon>Bacillati</taxon>
        <taxon>Bacillota</taxon>
        <taxon>Bacilli</taxon>
        <taxon>Lactobacillales</taxon>
        <taxon>Enterococcaceae</taxon>
        <taxon>Enterococcus</taxon>
    </lineage>
</organism>
<comment type="caution">
    <text evidence="4">The sequence shown here is derived from an EMBL/GenBank/DDBJ whole genome shotgun (WGS) entry which is preliminary data.</text>
</comment>
<protein>
    <recommendedName>
        <fullName evidence="6">Glucose uptake protein</fullName>
    </recommendedName>
</protein>
<dbReference type="Proteomes" id="UP000070452">
    <property type="component" value="Unassembled WGS sequence"/>
</dbReference>
<evidence type="ECO:0000313" key="2">
    <source>
        <dbReference type="EMBL" id="KWX16398.1"/>
    </source>
</evidence>
<feature type="transmembrane region" description="Helical" evidence="1">
    <location>
        <begin position="6"/>
        <end position="25"/>
    </location>
</feature>
<gene>
    <name evidence="3" type="ORF">AWT83_00040</name>
    <name evidence="4" type="ORF">AWT83_04955</name>
    <name evidence="2" type="ORF">AWT83_18305</name>
</gene>
<evidence type="ECO:0008006" key="6">
    <source>
        <dbReference type="Google" id="ProtNLM"/>
    </source>
</evidence>
<proteinExistence type="predicted"/>
<sequence length="83" mass="10020">MTMWSMLLFWIPVCIGIVAFCYFVKHSRTNKLLMLSFLPIVFFIVQIVKYTYIESQEIFIFYVVGLFISVVFFIMILSYFYKK</sequence>